<dbReference type="InterPro" id="IPR001623">
    <property type="entry name" value="DnaJ_domain"/>
</dbReference>
<sequence length="306" mass="36090">MSSSIPFPDINPYLELGLEDSREVTPQQIRTTYKKLCLKYHPDKLAQRKVSESVEKETFERIQFAYSILNDITKRKVFDETKSVRSVFDAEFSNDNDTVQFWRDYFRDMRDEVTVELIEEDRAKYQGSEEERTDILKSFLYYNGDFLNLFEVIPHLEFTREEETRVYDLIVEEIANEDSVIDTDEPLILKKWTHYKRNRLKLVARELKKVAKEAKELEALQAELQINKGKVKVDSEDALKKLIMSKKQTSFDSLINKLESKYGGKEKSKKRARELKESELDDDEFERIQREMLAKSAKGPQKAKRG</sequence>
<dbReference type="Gene3D" id="1.10.287.110">
    <property type="entry name" value="DnaJ domain"/>
    <property type="match status" value="1"/>
</dbReference>
<dbReference type="PROSITE" id="PS50076">
    <property type="entry name" value="DNAJ_2"/>
    <property type="match status" value="1"/>
</dbReference>
<dbReference type="InterPro" id="IPR018253">
    <property type="entry name" value="DnaJ_domain_CS"/>
</dbReference>
<keyword evidence="4" id="KW-1185">Reference proteome</keyword>
<dbReference type="PANTHER" id="PTHR44144">
    <property type="entry name" value="DNAJ HOMOLOG SUBFAMILY C MEMBER 9"/>
    <property type="match status" value="1"/>
</dbReference>
<dbReference type="InterPro" id="IPR056453">
    <property type="entry name" value="HTH_DNAJC9"/>
</dbReference>
<dbReference type="GO" id="GO:0005737">
    <property type="term" value="C:cytoplasm"/>
    <property type="evidence" value="ECO:0007669"/>
    <property type="project" value="TreeGrafter"/>
</dbReference>
<proteinExistence type="predicted"/>
<feature type="domain" description="J" evidence="2">
    <location>
        <begin position="11"/>
        <end position="82"/>
    </location>
</feature>
<evidence type="ECO:0000259" key="2">
    <source>
        <dbReference type="PROSITE" id="PS50076"/>
    </source>
</evidence>
<evidence type="ECO:0000313" key="4">
    <source>
        <dbReference type="Proteomes" id="UP000094336"/>
    </source>
</evidence>
<dbReference type="PROSITE" id="PS00636">
    <property type="entry name" value="DNAJ_1"/>
    <property type="match status" value="1"/>
</dbReference>
<dbReference type="GO" id="GO:0005634">
    <property type="term" value="C:nucleus"/>
    <property type="evidence" value="ECO:0007669"/>
    <property type="project" value="TreeGrafter"/>
</dbReference>
<dbReference type="Pfam" id="PF00226">
    <property type="entry name" value="DnaJ"/>
    <property type="match status" value="1"/>
</dbReference>
<name>A0A1E3QH23_9ASCO</name>
<accession>A0A1E3QH23</accession>
<dbReference type="Proteomes" id="UP000094336">
    <property type="component" value="Unassembled WGS sequence"/>
</dbReference>
<evidence type="ECO:0000313" key="3">
    <source>
        <dbReference type="EMBL" id="ODQ76930.1"/>
    </source>
</evidence>
<dbReference type="SUPFAM" id="SSF46565">
    <property type="entry name" value="Chaperone J-domain"/>
    <property type="match status" value="1"/>
</dbReference>
<dbReference type="OrthoDB" id="110024at2759"/>
<dbReference type="InterPro" id="IPR052594">
    <property type="entry name" value="J_domain-containing_protein"/>
</dbReference>
<dbReference type="PANTHER" id="PTHR44144:SF1">
    <property type="entry name" value="DNAJ HOMOLOG SUBFAMILY C MEMBER 9"/>
    <property type="match status" value="1"/>
</dbReference>
<dbReference type="InterPro" id="IPR036869">
    <property type="entry name" value="J_dom_sf"/>
</dbReference>
<reference evidence="4" key="1">
    <citation type="submission" date="2016-05" db="EMBL/GenBank/DDBJ databases">
        <title>Comparative genomics of biotechnologically important yeasts.</title>
        <authorList>
            <consortium name="DOE Joint Genome Institute"/>
            <person name="Riley R."/>
            <person name="Haridas S."/>
            <person name="Wolfe K.H."/>
            <person name="Lopes M.R."/>
            <person name="Hittinger C.T."/>
            <person name="Goker M."/>
            <person name="Salamov A."/>
            <person name="Wisecaver J."/>
            <person name="Long T.M."/>
            <person name="Aerts A.L."/>
            <person name="Barry K."/>
            <person name="Choi C."/>
            <person name="Clum A."/>
            <person name="Coughlan A.Y."/>
            <person name="Deshpande S."/>
            <person name="Douglass A.P."/>
            <person name="Hanson S.J."/>
            <person name="Klenk H.-P."/>
            <person name="Labutti K."/>
            <person name="Lapidus A."/>
            <person name="Lindquist E."/>
            <person name="Lipzen A."/>
            <person name="Meier-Kolthoff J.P."/>
            <person name="Ohm R.A."/>
            <person name="Otillar R.P."/>
            <person name="Pangilinan J."/>
            <person name="Peng Y."/>
            <person name="Rokas A."/>
            <person name="Rosa C.A."/>
            <person name="Scheuner C."/>
            <person name="Sibirny A.A."/>
            <person name="Slot J.C."/>
            <person name="Stielow J.B."/>
            <person name="Sun H."/>
            <person name="Kurtzman C.P."/>
            <person name="Blackwell M."/>
            <person name="Grigoriev I.V."/>
            <person name="Jeffries T.W."/>
        </authorList>
    </citation>
    <scope>NUCLEOTIDE SEQUENCE [LARGE SCALE GENOMIC DNA]</scope>
    <source>
        <strain evidence="4">NRRL Y-12698</strain>
    </source>
</reference>
<gene>
    <name evidence="3" type="ORF">BABINDRAFT_163934</name>
</gene>
<dbReference type="EMBL" id="KV454445">
    <property type="protein sequence ID" value="ODQ76930.1"/>
    <property type="molecule type" value="Genomic_DNA"/>
</dbReference>
<dbReference type="RefSeq" id="XP_018982258.1">
    <property type="nucleotide sequence ID" value="XM_019130187.1"/>
</dbReference>
<feature type="coiled-coil region" evidence="1">
    <location>
        <begin position="197"/>
        <end position="230"/>
    </location>
</feature>
<dbReference type="CDD" id="cd06257">
    <property type="entry name" value="DnaJ"/>
    <property type="match status" value="1"/>
</dbReference>
<protein>
    <recommendedName>
        <fullName evidence="2">J domain-containing protein</fullName>
    </recommendedName>
</protein>
<evidence type="ECO:0000256" key="1">
    <source>
        <dbReference type="SAM" id="Coils"/>
    </source>
</evidence>
<dbReference type="SMART" id="SM00271">
    <property type="entry name" value="DnaJ"/>
    <property type="match status" value="1"/>
</dbReference>
<organism evidence="3 4">
    <name type="scientific">Babjeviella inositovora NRRL Y-12698</name>
    <dbReference type="NCBI Taxonomy" id="984486"/>
    <lineage>
        <taxon>Eukaryota</taxon>
        <taxon>Fungi</taxon>
        <taxon>Dikarya</taxon>
        <taxon>Ascomycota</taxon>
        <taxon>Saccharomycotina</taxon>
        <taxon>Pichiomycetes</taxon>
        <taxon>Serinales incertae sedis</taxon>
        <taxon>Babjeviella</taxon>
    </lineage>
</organism>
<dbReference type="GeneID" id="30148040"/>
<keyword evidence="1" id="KW-0175">Coiled coil</keyword>
<dbReference type="GO" id="GO:0031072">
    <property type="term" value="F:heat shock protein binding"/>
    <property type="evidence" value="ECO:0007669"/>
    <property type="project" value="TreeGrafter"/>
</dbReference>
<dbReference type="AlphaFoldDB" id="A0A1E3QH23"/>
<dbReference type="Pfam" id="PF23302">
    <property type="entry name" value="HTH_DNAJC9"/>
    <property type="match status" value="1"/>
</dbReference>